<feature type="chain" id="PRO_5037103750" description="Lipoprotein" evidence="2">
    <location>
        <begin position="22"/>
        <end position="100"/>
    </location>
</feature>
<evidence type="ECO:0000256" key="1">
    <source>
        <dbReference type="SAM" id="MobiDB-lite"/>
    </source>
</evidence>
<dbReference type="EMBL" id="BMYV01000002">
    <property type="protein sequence ID" value="GGX67832.1"/>
    <property type="molecule type" value="Genomic_DNA"/>
</dbReference>
<feature type="region of interest" description="Disordered" evidence="1">
    <location>
        <begin position="57"/>
        <end position="83"/>
    </location>
</feature>
<organism evidence="3 4">
    <name type="scientific">Litorimonas cladophorae</name>
    <dbReference type="NCBI Taxonomy" id="1220491"/>
    <lineage>
        <taxon>Bacteria</taxon>
        <taxon>Pseudomonadati</taxon>
        <taxon>Pseudomonadota</taxon>
        <taxon>Alphaproteobacteria</taxon>
        <taxon>Maricaulales</taxon>
        <taxon>Robiginitomaculaceae</taxon>
    </lineage>
</organism>
<dbReference type="RefSeq" id="WP_189584321.1">
    <property type="nucleotide sequence ID" value="NZ_BMYV01000002.1"/>
</dbReference>
<keyword evidence="4" id="KW-1185">Reference proteome</keyword>
<evidence type="ECO:0008006" key="5">
    <source>
        <dbReference type="Google" id="ProtNLM"/>
    </source>
</evidence>
<evidence type="ECO:0000313" key="4">
    <source>
        <dbReference type="Proteomes" id="UP000600865"/>
    </source>
</evidence>
<evidence type="ECO:0000256" key="2">
    <source>
        <dbReference type="SAM" id="SignalP"/>
    </source>
</evidence>
<proteinExistence type="predicted"/>
<accession>A0A918NG06</accession>
<feature type="signal peptide" evidence="2">
    <location>
        <begin position="1"/>
        <end position="21"/>
    </location>
</feature>
<evidence type="ECO:0000313" key="3">
    <source>
        <dbReference type="EMBL" id="GGX67832.1"/>
    </source>
</evidence>
<dbReference type="Proteomes" id="UP000600865">
    <property type="component" value="Unassembled WGS sequence"/>
</dbReference>
<sequence length="100" mass="11282">MTKSFWLAPILIFTLAGCASSSDPQNYAAEDCKSLRALVQAQDEAASVRGIELVNDRGMEETRATSDSPWTGRTRTRDEENLRKERVALREAYRRKGCTR</sequence>
<gene>
    <name evidence="3" type="ORF">GCM10011309_16890</name>
</gene>
<protein>
    <recommendedName>
        <fullName evidence="5">Lipoprotein</fullName>
    </recommendedName>
</protein>
<dbReference type="PROSITE" id="PS51257">
    <property type="entry name" value="PROKAR_LIPOPROTEIN"/>
    <property type="match status" value="1"/>
</dbReference>
<dbReference type="AlphaFoldDB" id="A0A918NG06"/>
<name>A0A918NG06_9PROT</name>
<reference evidence="3 4" key="1">
    <citation type="journal article" date="2014" name="Int. J. Syst. Evol. Microbiol.">
        <title>Complete genome sequence of Corynebacterium casei LMG S-19264T (=DSM 44701T), isolated from a smear-ripened cheese.</title>
        <authorList>
            <consortium name="US DOE Joint Genome Institute (JGI-PGF)"/>
            <person name="Walter F."/>
            <person name="Albersmeier A."/>
            <person name="Kalinowski J."/>
            <person name="Ruckert C."/>
        </authorList>
    </citation>
    <scope>NUCLEOTIDE SEQUENCE [LARGE SCALE GENOMIC DNA]</scope>
    <source>
        <strain evidence="3 4">KCTC 23968</strain>
    </source>
</reference>
<comment type="caution">
    <text evidence="3">The sequence shown here is derived from an EMBL/GenBank/DDBJ whole genome shotgun (WGS) entry which is preliminary data.</text>
</comment>
<keyword evidence="2" id="KW-0732">Signal</keyword>